<sequence length="432" mass="49838">MSGKTRYQELWAYPLRLYRSFGKDSTDLTSNPGSLLVHPGSITLEQSVPIVKEKWYYPTDIANDLEHIDLPQRVKEEVYACAWEYTRCVIPQYTNWKRYIAFMRIIVIGIIAEYNGELVRVAETDTLLGYNLTAVLADLFQGTRIHTEMAREFRCFLLITADKSSNWRDGLLFRSYVNALAKSPSQWFRMRDTDALIRFTLGAALACNDLDSIWYTEKQMETLCELGATLYDSVAFFKHRTEAETHSTFAYVPSSIRVQAFHQCRELLWALDVAWAGKPEHLVVINFLRFFGGPIHMMMRRYRFVEEGLTIGRPETETMVKLARQHFKLWNRVDAENCSVQDIERYKDLTARSNELMFSGLRAFLDASGEKSCEDCQQRQTYGAETSYAFGGVQLCSKCKQSWGAYVQSFPDRFNTVFPEVQKSDGTGCQIK</sequence>
<dbReference type="EMBL" id="NQIK02000007">
    <property type="protein sequence ID" value="KAF7568280.1"/>
    <property type="molecule type" value="Genomic_DNA"/>
</dbReference>
<dbReference type="Proteomes" id="UP000245464">
    <property type="component" value="Chromosome 7"/>
</dbReference>
<dbReference type="OMA" id="CEIGATM"/>
<reference evidence="1 2" key="1">
    <citation type="journal article" date="2018" name="BMC Genomics">
        <title>Comparative genomics of the wheat fungal pathogen Pyrenophora tritici-repentis reveals chromosomal variations and genome plasticity.</title>
        <authorList>
            <person name="Moolhuijzen P."/>
            <person name="See P.T."/>
            <person name="Hane J.K."/>
            <person name="Shi G."/>
            <person name="Liu Z."/>
            <person name="Oliver R.P."/>
            <person name="Moffat C.S."/>
        </authorList>
    </citation>
    <scope>NUCLEOTIDE SEQUENCE [LARGE SCALE GENOMIC DNA]</scope>
    <source>
        <strain evidence="1">M4</strain>
    </source>
</reference>
<comment type="caution">
    <text evidence="1">The sequence shown here is derived from an EMBL/GenBank/DDBJ whole genome shotgun (WGS) entry which is preliminary data.</text>
</comment>
<accession>A0A2W1HRX5</accession>
<dbReference type="RefSeq" id="XP_001939959.1">
    <property type="nucleotide sequence ID" value="XM_001939924.1"/>
</dbReference>
<dbReference type="AlphaFoldDB" id="A0A2W1HRX5"/>
<proteinExistence type="predicted"/>
<dbReference type="OrthoDB" id="2821964at2759"/>
<dbReference type="KEGG" id="ptrr:6347918"/>
<evidence type="ECO:0000313" key="2">
    <source>
        <dbReference type="Proteomes" id="UP000245464"/>
    </source>
</evidence>
<gene>
    <name evidence="1" type="ORF">PtrM4_128930</name>
</gene>
<dbReference type="GeneID" id="6347918"/>
<organism evidence="1 2">
    <name type="scientific">Pyrenophora tritici-repentis</name>
    <dbReference type="NCBI Taxonomy" id="45151"/>
    <lineage>
        <taxon>Eukaryota</taxon>
        <taxon>Fungi</taxon>
        <taxon>Dikarya</taxon>
        <taxon>Ascomycota</taxon>
        <taxon>Pezizomycotina</taxon>
        <taxon>Dothideomycetes</taxon>
        <taxon>Pleosporomycetidae</taxon>
        <taxon>Pleosporales</taxon>
        <taxon>Pleosporineae</taxon>
        <taxon>Pleosporaceae</taxon>
        <taxon>Pyrenophora</taxon>
    </lineage>
</organism>
<protein>
    <submittedName>
        <fullName evidence="1">Uncharacterized protein</fullName>
    </submittedName>
</protein>
<evidence type="ECO:0000313" key="1">
    <source>
        <dbReference type="EMBL" id="KAF7568280.1"/>
    </source>
</evidence>
<name>A0A2W1HRX5_9PLEO</name>